<dbReference type="AlphaFoldDB" id="A0A285GHT1"/>
<gene>
    <name evidence="2" type="ORF">SAMN06265827_1077</name>
</gene>
<dbReference type="RefSeq" id="WP_097017200.1">
    <property type="nucleotide sequence ID" value="NZ_OBDZ01000007.1"/>
</dbReference>
<dbReference type="EMBL" id="OBDZ01000007">
    <property type="protein sequence ID" value="SNY22076.1"/>
    <property type="molecule type" value="Genomic_DNA"/>
</dbReference>
<accession>A0A285GHT1</accession>
<dbReference type="InterPro" id="IPR048394">
    <property type="entry name" value="FakA-like_M"/>
</dbReference>
<protein>
    <recommendedName>
        <fullName evidence="1">DhaL domain-containing protein</fullName>
    </recommendedName>
</protein>
<evidence type="ECO:0000313" key="3">
    <source>
        <dbReference type="Proteomes" id="UP000219573"/>
    </source>
</evidence>
<dbReference type="OrthoDB" id="9760324at2"/>
<dbReference type="InterPro" id="IPR050270">
    <property type="entry name" value="DegV_domain_contain"/>
</dbReference>
<sequence>MLPDSLTKEIKQINSAKFKQMLLVATNTLKEVEDEINDLNIFPVPDGDTGTNMYLTLSNAVDELESTTEDSVGAVANSLAMGALMGARGNSGVILSQLLRGLADGIGNAKLLTAEVLANGLQKAADKAYQAVMKPVEGTILTVAKDVGKKAKKLAAELTVAELLIESVKEAEKSVANTPNLLDALQEAGVVDAGGKGYQMFLTGLVQGLSSDTPIVIREGVRAKTNTTIEPSAIEEFGYCTEFIVKNAKVEADEFKEILSDYGDSIIAVKSDGILKVHVHAKHPGAVLEEGLKYGQLTRIKIENMSEQHEERLKKEIEAEQKALKQEQEVLDGIGVLAVAAGEGLEVIFNKLGAANVLLGGQSMNPSIQDLLDSVEQINTDKVIILPNNKNVISTAKQLKELTDKEIEVIPTKTIPQGVTAMMVFNPAGNLKEVAAQMKEELEFVKTGEVTYAVRDTKINELEINKGDILGLIEGNIEVVSSHYNQATLELLTDMVEADDSLITIYVGEEVSLEDKEELIHNLEELYEDFDIEIYDGYQPIYYYIISVE</sequence>
<reference evidence="3" key="1">
    <citation type="submission" date="2017-09" db="EMBL/GenBank/DDBJ databases">
        <authorList>
            <person name="Varghese N."/>
            <person name="Submissions S."/>
        </authorList>
    </citation>
    <scope>NUCLEOTIDE SEQUENCE [LARGE SCALE GENOMIC DNA]</scope>
    <source>
        <strain evidence="3">MSL47</strain>
    </source>
</reference>
<dbReference type="InterPro" id="IPR033470">
    <property type="entry name" value="FakA-like_C"/>
</dbReference>
<dbReference type="GO" id="GO:0004371">
    <property type="term" value="F:glycerone kinase activity"/>
    <property type="evidence" value="ECO:0007669"/>
    <property type="project" value="InterPro"/>
</dbReference>
<dbReference type="PROSITE" id="PS51480">
    <property type="entry name" value="DHAL"/>
    <property type="match status" value="1"/>
</dbReference>
<dbReference type="GO" id="GO:0006071">
    <property type="term" value="P:glycerol metabolic process"/>
    <property type="evidence" value="ECO:0007669"/>
    <property type="project" value="InterPro"/>
</dbReference>
<evidence type="ECO:0000259" key="1">
    <source>
        <dbReference type="PROSITE" id="PS51480"/>
    </source>
</evidence>
<feature type="domain" description="DhaL" evidence="1">
    <location>
        <begin position="16"/>
        <end position="207"/>
    </location>
</feature>
<proteinExistence type="predicted"/>
<dbReference type="InterPro" id="IPR036117">
    <property type="entry name" value="DhaL_dom_sf"/>
</dbReference>
<keyword evidence="3" id="KW-1185">Reference proteome</keyword>
<dbReference type="SMART" id="SM01121">
    <property type="entry name" value="Dak1_2"/>
    <property type="match status" value="1"/>
</dbReference>
<dbReference type="Pfam" id="PF21645">
    <property type="entry name" value="FakA-like_M"/>
    <property type="match status" value="1"/>
</dbReference>
<dbReference type="SUPFAM" id="SSF101473">
    <property type="entry name" value="DhaL-like"/>
    <property type="match status" value="1"/>
</dbReference>
<dbReference type="Proteomes" id="UP000219573">
    <property type="component" value="Unassembled WGS sequence"/>
</dbReference>
<evidence type="ECO:0000313" key="2">
    <source>
        <dbReference type="EMBL" id="SNY22076.1"/>
    </source>
</evidence>
<dbReference type="SMART" id="SM01120">
    <property type="entry name" value="Dak2"/>
    <property type="match status" value="1"/>
</dbReference>
<dbReference type="InterPro" id="IPR004007">
    <property type="entry name" value="DhaL_dom"/>
</dbReference>
<dbReference type="PANTHER" id="PTHR33434">
    <property type="entry name" value="DEGV DOMAIN-CONTAINING PROTEIN DR_1986-RELATED"/>
    <property type="match status" value="1"/>
</dbReference>
<name>A0A285GHT1_9FIRM</name>
<dbReference type="Gene3D" id="1.25.40.340">
    <property type="match status" value="1"/>
</dbReference>
<dbReference type="InterPro" id="IPR019986">
    <property type="entry name" value="YloV-like"/>
</dbReference>
<dbReference type="Pfam" id="PF02734">
    <property type="entry name" value="Dak2"/>
    <property type="match status" value="1"/>
</dbReference>
<organism evidence="2 3">
    <name type="scientific">Orenia metallireducens</name>
    <dbReference type="NCBI Taxonomy" id="1413210"/>
    <lineage>
        <taxon>Bacteria</taxon>
        <taxon>Bacillati</taxon>
        <taxon>Bacillota</taxon>
        <taxon>Clostridia</taxon>
        <taxon>Halanaerobiales</taxon>
        <taxon>Halobacteroidaceae</taxon>
        <taxon>Orenia</taxon>
    </lineage>
</organism>
<dbReference type="NCBIfam" id="TIGR03599">
    <property type="entry name" value="YloV"/>
    <property type="match status" value="1"/>
</dbReference>
<dbReference type="Pfam" id="PF13684">
    <property type="entry name" value="FakA-like_C"/>
    <property type="match status" value="1"/>
</dbReference>
<dbReference type="STRING" id="1413210.U472_08060"/>
<dbReference type="PANTHER" id="PTHR33434:SF4">
    <property type="entry name" value="PHOSPHATASE PROTEIN"/>
    <property type="match status" value="1"/>
</dbReference>